<gene>
    <name evidence="5" type="ORF">ASN18_0022</name>
</gene>
<keyword evidence="6" id="KW-1185">Reference proteome</keyword>
<keyword evidence="3 5" id="KW-0808">Transferase</keyword>
<dbReference type="EMBL" id="LNQR01000001">
    <property type="protein sequence ID" value="KWT95094.1"/>
    <property type="molecule type" value="Genomic_DNA"/>
</dbReference>
<comment type="similarity">
    <text evidence="1">Belongs to the glycosyltransferase 2 family.</text>
</comment>
<sequence>MKPQTAVIICNWNKKDYLLQCIDSVLNQTYRAIDVYVVDNASDDGSAGAVKDTYGSTVKLIENETNMGGSGGFNTGITAAMHSDYEFLHLLDNDTRAESDAIETLVDFMIKHPEAAIAGSKLYYMDGTPGTVQEFGAWLDWQAAFIRPNRKNYSETAHGELNDDIEVDYVPACSLIVRTGAVKKTGLLDESYFLYWDDMDWAWRMKLNGYKIFAAAKSKVSHAMSISSKKNLLTTYYFWRNRVRFFRKYGTTATIEALLDDCFTAIYTCTAFNKTNTKEIIYRAVIDGLKDIGSRADFKNNAPELILDSPAVLTMNNASPVSVGHVILDADAVDDTVTYIDGYGNTIAAAEAWKLKLAYPAAKAGFIDELRRQNLV</sequence>
<dbReference type="InterPro" id="IPR029044">
    <property type="entry name" value="Nucleotide-diphossugar_trans"/>
</dbReference>
<dbReference type="EC" id="2.4.-.-" evidence="5"/>
<evidence type="ECO:0000256" key="3">
    <source>
        <dbReference type="ARBA" id="ARBA00022679"/>
    </source>
</evidence>
<dbReference type="InterPro" id="IPR001173">
    <property type="entry name" value="Glyco_trans_2-like"/>
</dbReference>
<keyword evidence="2 5" id="KW-0328">Glycosyltransferase</keyword>
<evidence type="ECO:0000256" key="1">
    <source>
        <dbReference type="ARBA" id="ARBA00006739"/>
    </source>
</evidence>
<feature type="domain" description="Glycosyltransferase 2-like" evidence="4">
    <location>
        <begin position="7"/>
        <end position="134"/>
    </location>
</feature>
<dbReference type="CDD" id="cd04186">
    <property type="entry name" value="GT_2_like_c"/>
    <property type="match status" value="1"/>
</dbReference>
<comment type="caution">
    <text evidence="5">The sequence shown here is derived from an EMBL/GenBank/DDBJ whole genome shotgun (WGS) entry which is preliminary data.</text>
</comment>
<evidence type="ECO:0000313" key="5">
    <source>
        <dbReference type="EMBL" id="KWT95094.1"/>
    </source>
</evidence>
<dbReference type="SUPFAM" id="SSF53448">
    <property type="entry name" value="Nucleotide-diphospho-sugar transferases"/>
    <property type="match status" value="1"/>
</dbReference>
<dbReference type="Proteomes" id="UP000060487">
    <property type="component" value="Unassembled WGS sequence"/>
</dbReference>
<reference evidence="5 6" key="1">
    <citation type="submission" date="2015-11" db="EMBL/GenBank/DDBJ databases">
        <authorList>
            <person name="Lin W."/>
        </authorList>
    </citation>
    <scope>NUCLEOTIDE SEQUENCE [LARGE SCALE GENOMIC DNA]</scope>
    <source>
        <strain evidence="5 6">HCH-1</strain>
    </source>
</reference>
<dbReference type="Pfam" id="PF00535">
    <property type="entry name" value="Glycos_transf_2"/>
    <property type="match status" value="1"/>
</dbReference>
<evidence type="ECO:0000313" key="6">
    <source>
        <dbReference type="Proteomes" id="UP000060487"/>
    </source>
</evidence>
<organism evidence="5 6">
    <name type="scientific">Candidatus Magnetominusculus xianensis</name>
    <dbReference type="NCBI Taxonomy" id="1748249"/>
    <lineage>
        <taxon>Bacteria</taxon>
        <taxon>Pseudomonadati</taxon>
        <taxon>Nitrospirota</taxon>
        <taxon>Nitrospiria</taxon>
        <taxon>Nitrospirales</taxon>
        <taxon>Nitrospiraceae</taxon>
        <taxon>Candidatus Magnetominusculus</taxon>
    </lineage>
</organism>
<protein>
    <submittedName>
        <fullName evidence="5">Glycosyl transferase</fullName>
        <ecNumber evidence="5">2.4.-.-</ecNumber>
    </submittedName>
</protein>
<dbReference type="Gene3D" id="3.90.550.10">
    <property type="entry name" value="Spore Coat Polysaccharide Biosynthesis Protein SpsA, Chain A"/>
    <property type="match status" value="1"/>
</dbReference>
<dbReference type="PANTHER" id="PTHR43179">
    <property type="entry name" value="RHAMNOSYLTRANSFERASE WBBL"/>
    <property type="match status" value="1"/>
</dbReference>
<dbReference type="RefSeq" id="WP_085050564.1">
    <property type="nucleotide sequence ID" value="NZ_LNQR01000001.1"/>
</dbReference>
<name>A0ABR5SKT1_9BACT</name>
<proteinExistence type="inferred from homology"/>
<accession>A0ABR5SKT1</accession>
<evidence type="ECO:0000259" key="4">
    <source>
        <dbReference type="Pfam" id="PF00535"/>
    </source>
</evidence>
<dbReference type="PANTHER" id="PTHR43179:SF12">
    <property type="entry name" value="GALACTOFURANOSYLTRANSFERASE GLFT2"/>
    <property type="match status" value="1"/>
</dbReference>
<dbReference type="GO" id="GO:0016757">
    <property type="term" value="F:glycosyltransferase activity"/>
    <property type="evidence" value="ECO:0007669"/>
    <property type="project" value="UniProtKB-KW"/>
</dbReference>
<evidence type="ECO:0000256" key="2">
    <source>
        <dbReference type="ARBA" id="ARBA00022676"/>
    </source>
</evidence>